<dbReference type="InterPro" id="IPR001119">
    <property type="entry name" value="SLH_dom"/>
</dbReference>
<evidence type="ECO:0000313" key="4">
    <source>
        <dbReference type="Proteomes" id="UP000006691"/>
    </source>
</evidence>
<dbReference type="PATRIC" id="fig|1002809.3.peg.3757"/>
<name>F2F556_SOLSS</name>
<dbReference type="EMBL" id="AP012157">
    <property type="protein sequence ID" value="BAK18132.1"/>
    <property type="molecule type" value="Genomic_DNA"/>
</dbReference>
<reference evidence="4" key="1">
    <citation type="submission" date="2011-04" db="EMBL/GenBank/DDBJ databases">
        <title>Genome sequence of Solibacillus silvestris StLB046.</title>
        <authorList>
            <person name="Morohoshi T."/>
            <person name="Someya N."/>
            <person name="Ikeda T."/>
        </authorList>
    </citation>
    <scope>NUCLEOTIDE SEQUENCE [LARGE SCALE GENOMIC DNA]</scope>
    <source>
        <strain evidence="4">StLB046</strain>
    </source>
</reference>
<dbReference type="Pfam" id="PF00395">
    <property type="entry name" value="SLH"/>
    <property type="match status" value="1"/>
</dbReference>
<dbReference type="PROSITE" id="PS51272">
    <property type="entry name" value="SLH"/>
    <property type="match status" value="1"/>
</dbReference>
<dbReference type="RefSeq" id="WP_014824982.1">
    <property type="nucleotide sequence ID" value="NC_018065.1"/>
</dbReference>
<dbReference type="HOGENOM" id="CLU_810854_0_0_9"/>
<proteinExistence type="predicted"/>
<organism evidence="3 4">
    <name type="scientific">Solibacillus silvestris (strain StLB046)</name>
    <name type="common">Bacillus silvestris</name>
    <dbReference type="NCBI Taxonomy" id="1002809"/>
    <lineage>
        <taxon>Bacteria</taxon>
        <taxon>Bacillati</taxon>
        <taxon>Bacillota</taxon>
        <taxon>Bacilli</taxon>
        <taxon>Bacillales</taxon>
        <taxon>Caryophanaceae</taxon>
        <taxon>Solibacillus</taxon>
    </lineage>
</organism>
<protein>
    <recommendedName>
        <fullName evidence="2">SLH domain-containing protein</fullName>
    </recommendedName>
</protein>
<feature type="chain" id="PRO_5003282243" description="SLH domain-containing protein" evidence="1">
    <location>
        <begin position="27"/>
        <end position="353"/>
    </location>
</feature>
<feature type="domain" description="SLH" evidence="2">
    <location>
        <begin position="27"/>
        <end position="90"/>
    </location>
</feature>
<reference evidence="3 4" key="2">
    <citation type="journal article" date="2012" name="J. Biosci. Bioeng.">
        <title>Complete genome sequence and characterization of the N-acylhomoserine lactone-degrading gene of the potato leaf-associated Solibacillus silvestris.</title>
        <authorList>
            <person name="Morohoshi T."/>
            <person name="Tominaga Y."/>
            <person name="Someya N."/>
            <person name="Ikeda T."/>
        </authorList>
    </citation>
    <scope>NUCLEOTIDE SEQUENCE [LARGE SCALE GENOMIC DNA]</scope>
    <source>
        <strain evidence="3 4">StLB046</strain>
    </source>
</reference>
<dbReference type="AlphaFoldDB" id="F2F556"/>
<sequence>MKRFYFTIISIIVGLSFFISPTNSVAAKQVFKDVPTNHYAYDAIKWAYDFNIINGYANGTFRPNQPVTEQQFAQILVSYFDLEPVSEELDKFTKKEIPSDANYNTLATYQVPLNGYFHNSIRGAAVKRGTVAQAIAYIADGQTTLNKAIRFLLDHDISNGQNAKYEQTNLQHFFGTTNNLTRAQLVLFFYNMQNKNFFYRSDMAEESFASNSPLYERASSARSMLDKSLRTGSNWSPTADKKPNKSWNGEYTYFHTYGKGDLDSKGRVLTISNSTKTGFQLTYYTYDGWESGTIEGTATFTTDTKARLSKTADGDRCVIEFERLTNKTIKTTEFYCEAGRDQGTTYSGTLTLE</sequence>
<dbReference type="PANTHER" id="PTHR43308:SF5">
    <property type="entry name" value="S-LAYER PROTEIN _ PEPTIDOGLYCAN ENDO-BETA-N-ACETYLGLUCOSAMINIDASE"/>
    <property type="match status" value="1"/>
</dbReference>
<dbReference type="STRING" id="1002809.SSIL_3709"/>
<evidence type="ECO:0000259" key="2">
    <source>
        <dbReference type="PROSITE" id="PS51272"/>
    </source>
</evidence>
<feature type="signal peptide" evidence="1">
    <location>
        <begin position="1"/>
        <end position="26"/>
    </location>
</feature>
<gene>
    <name evidence="3" type="ordered locus">SSIL_3709</name>
</gene>
<evidence type="ECO:0000256" key="1">
    <source>
        <dbReference type="SAM" id="SignalP"/>
    </source>
</evidence>
<keyword evidence="1" id="KW-0732">Signal</keyword>
<dbReference type="KEGG" id="siv:SSIL_3709"/>
<evidence type="ECO:0000313" key="3">
    <source>
        <dbReference type="EMBL" id="BAK18132.1"/>
    </source>
</evidence>
<dbReference type="InterPro" id="IPR051465">
    <property type="entry name" value="Cell_Envelope_Struct_Comp"/>
</dbReference>
<dbReference type="Proteomes" id="UP000006691">
    <property type="component" value="Chromosome"/>
</dbReference>
<keyword evidence="4" id="KW-1185">Reference proteome</keyword>
<dbReference type="PANTHER" id="PTHR43308">
    <property type="entry name" value="OUTER MEMBRANE PROTEIN ALPHA-RELATED"/>
    <property type="match status" value="1"/>
</dbReference>
<accession>F2F556</accession>
<dbReference type="eggNOG" id="COG2340">
    <property type="taxonomic scope" value="Bacteria"/>
</dbReference>